<reference evidence="3" key="1">
    <citation type="submission" date="2021-01" db="EMBL/GenBank/DDBJ databases">
        <authorList>
            <person name="Corre E."/>
            <person name="Pelletier E."/>
            <person name="Niang G."/>
            <person name="Scheremetjew M."/>
            <person name="Finn R."/>
            <person name="Kale V."/>
            <person name="Holt S."/>
            <person name="Cochrane G."/>
            <person name="Meng A."/>
            <person name="Brown T."/>
            <person name="Cohen L."/>
        </authorList>
    </citation>
    <scope>NUCLEOTIDE SEQUENCE</scope>
    <source>
        <strain evidence="3">CCMP3105</strain>
    </source>
</reference>
<keyword evidence="2" id="KW-0472">Membrane</keyword>
<evidence type="ECO:0000313" key="3">
    <source>
        <dbReference type="EMBL" id="CAE4638380.1"/>
    </source>
</evidence>
<feature type="transmembrane region" description="Helical" evidence="2">
    <location>
        <begin position="14"/>
        <end position="33"/>
    </location>
</feature>
<sequence length="195" mass="20728">MGAGGGPAAASSDALLNAVLALIVLGILAWKGLDSYWRSSRKAAAAAARLVPSGAPAGVADADVPAEHDDPTAAESEHEVGEELELPVDDLHFGLPRCRIRAPGLESLPTMIKWAPENFDAFQLDVGRVYLGTFGVWVVQGMKSNRLLYAMKKQGGTDMAKCVVVEPPPPKTMEDYDNDTPDTYGTDLAKIQLIP</sequence>
<dbReference type="AlphaFoldDB" id="A0A7S4S9X5"/>
<gene>
    <name evidence="3" type="ORF">AMON00008_LOCUS46814</name>
</gene>
<proteinExistence type="predicted"/>
<evidence type="ECO:0000256" key="1">
    <source>
        <dbReference type="SAM" id="MobiDB-lite"/>
    </source>
</evidence>
<organism evidence="3">
    <name type="scientific">Alexandrium monilatum</name>
    <dbReference type="NCBI Taxonomy" id="311494"/>
    <lineage>
        <taxon>Eukaryota</taxon>
        <taxon>Sar</taxon>
        <taxon>Alveolata</taxon>
        <taxon>Dinophyceae</taxon>
        <taxon>Gonyaulacales</taxon>
        <taxon>Pyrocystaceae</taxon>
        <taxon>Alexandrium</taxon>
    </lineage>
</organism>
<name>A0A7S4S9X5_9DINO</name>
<feature type="compositionally biased region" description="Basic and acidic residues" evidence="1">
    <location>
        <begin position="65"/>
        <end position="78"/>
    </location>
</feature>
<evidence type="ECO:0000256" key="2">
    <source>
        <dbReference type="SAM" id="Phobius"/>
    </source>
</evidence>
<keyword evidence="2" id="KW-0812">Transmembrane</keyword>
<keyword evidence="2" id="KW-1133">Transmembrane helix</keyword>
<accession>A0A7S4S9X5</accession>
<feature type="region of interest" description="Disordered" evidence="1">
    <location>
        <begin position="59"/>
        <end position="78"/>
    </location>
</feature>
<dbReference type="EMBL" id="HBNR01066272">
    <property type="protein sequence ID" value="CAE4638380.1"/>
    <property type="molecule type" value="Transcribed_RNA"/>
</dbReference>
<protein>
    <submittedName>
        <fullName evidence="3">Uncharacterized protein</fullName>
    </submittedName>
</protein>